<evidence type="ECO:0000313" key="1">
    <source>
        <dbReference type="EMBL" id="CAG8841040.1"/>
    </source>
</evidence>
<gene>
    <name evidence="1" type="ORF">GMARGA_LOCUS35214</name>
</gene>
<name>A0ABN7WU81_GIGMA</name>
<dbReference type="EMBL" id="CAJVQB010064521">
    <property type="protein sequence ID" value="CAG8841040.1"/>
    <property type="molecule type" value="Genomic_DNA"/>
</dbReference>
<keyword evidence="2" id="KW-1185">Reference proteome</keyword>
<sequence>QHYRSYFIKWLLDKYEAEKDKKINVLDAIMFIVQVLREVTPETIHNCFRYMGILLDTQDNEESFIDNNDDELMNKLYTDIEALNFPNLMNLEKYIDYFGKKNIHKVLSDKEILDLATNFESENENVKDDNSTKMH</sequence>
<reference evidence="1 2" key="1">
    <citation type="submission" date="2021-06" db="EMBL/GenBank/DDBJ databases">
        <authorList>
            <person name="Kallberg Y."/>
            <person name="Tangrot J."/>
            <person name="Rosling A."/>
        </authorList>
    </citation>
    <scope>NUCLEOTIDE SEQUENCE [LARGE SCALE GENOMIC DNA]</scope>
    <source>
        <strain evidence="1 2">120-4 pot B 10/14</strain>
    </source>
</reference>
<protein>
    <submittedName>
        <fullName evidence="1">26646_t:CDS:1</fullName>
    </submittedName>
</protein>
<organism evidence="1 2">
    <name type="scientific">Gigaspora margarita</name>
    <dbReference type="NCBI Taxonomy" id="4874"/>
    <lineage>
        <taxon>Eukaryota</taxon>
        <taxon>Fungi</taxon>
        <taxon>Fungi incertae sedis</taxon>
        <taxon>Mucoromycota</taxon>
        <taxon>Glomeromycotina</taxon>
        <taxon>Glomeromycetes</taxon>
        <taxon>Diversisporales</taxon>
        <taxon>Gigasporaceae</taxon>
        <taxon>Gigaspora</taxon>
    </lineage>
</organism>
<dbReference type="Proteomes" id="UP000789901">
    <property type="component" value="Unassembled WGS sequence"/>
</dbReference>
<feature type="non-terminal residue" evidence="1">
    <location>
        <position position="1"/>
    </location>
</feature>
<comment type="caution">
    <text evidence="1">The sequence shown here is derived from an EMBL/GenBank/DDBJ whole genome shotgun (WGS) entry which is preliminary data.</text>
</comment>
<evidence type="ECO:0000313" key="2">
    <source>
        <dbReference type="Proteomes" id="UP000789901"/>
    </source>
</evidence>
<accession>A0ABN7WU81</accession>
<proteinExistence type="predicted"/>